<feature type="transmembrane region" description="Helical" evidence="7">
    <location>
        <begin position="405"/>
        <end position="426"/>
    </location>
</feature>
<sequence>MDDLTLSGIVLGLLITLLLFRVPVGVALGGLSFAGIWVMLGSRTAWGILTAVPYDFISHWTLSSVPMFLLMGYICFHSQLTDGLFRVARSWLSWMPGGLAVASVGAAAGFSAVTGSSLACAAAMGRIAIPEMLRSGYDKGLASGTVAVAGTIGSMIPPSILLLVYGIYAQLPISQLFLAGVVPGILTAVLYAAMIIVRVKLNPKLAPAVTETVSWRDRFEAFRGTWPVIALIVGVFGGLFGGIFTPTEAGGIGALLSFVIGFAQRTLTWKKIKLAITETLITTGSIFIIAVGAILLTRFLALSGFTGFIAEVVVDGQVSPFLLVLGTMAVLLFLGCFLDPIGIMLLTLPVFLPAVEGLHINLIWYGIILTKLLEIGLITPPVGLNVFVIKGIVGDAIPIETIFKGILWFLVADVLCVVLLVTFPQISLYLPGLLG</sequence>
<feature type="transmembrane region" description="Helical" evidence="7">
    <location>
        <begin position="279"/>
        <end position="301"/>
    </location>
</feature>
<dbReference type="InterPro" id="IPR010656">
    <property type="entry name" value="DctM"/>
</dbReference>
<dbReference type="RefSeq" id="WP_044407178.1">
    <property type="nucleotide sequence ID" value="NZ_JXXE01000117.1"/>
</dbReference>
<dbReference type="Proteomes" id="UP000032515">
    <property type="component" value="Unassembled WGS sequence"/>
</dbReference>
<feature type="transmembrane region" description="Helical" evidence="7">
    <location>
        <begin position="141"/>
        <end position="167"/>
    </location>
</feature>
<evidence type="ECO:0000256" key="3">
    <source>
        <dbReference type="ARBA" id="ARBA00022519"/>
    </source>
</evidence>
<feature type="transmembrane region" description="Helical" evidence="7">
    <location>
        <begin position="345"/>
        <end position="367"/>
    </location>
</feature>
<dbReference type="NCBIfam" id="TIGR00786">
    <property type="entry name" value="dctM"/>
    <property type="match status" value="1"/>
</dbReference>
<evidence type="ECO:0000256" key="7">
    <source>
        <dbReference type="RuleBase" id="RU369079"/>
    </source>
</evidence>
<feature type="transmembrane region" description="Helical" evidence="7">
    <location>
        <begin position="100"/>
        <end position="129"/>
    </location>
</feature>
<evidence type="ECO:0000259" key="8">
    <source>
        <dbReference type="Pfam" id="PF06808"/>
    </source>
</evidence>
<comment type="subcellular location">
    <subcellularLocation>
        <location evidence="1 7">Cell inner membrane</location>
        <topology evidence="1 7">Multi-pass membrane protein</topology>
    </subcellularLocation>
</comment>
<keyword evidence="2" id="KW-1003">Cell membrane</keyword>
<keyword evidence="6 7" id="KW-0472">Membrane</keyword>
<comment type="similarity">
    <text evidence="7">Belongs to the TRAP transporter large permease family.</text>
</comment>
<dbReference type="OrthoDB" id="7374726at2"/>
<evidence type="ECO:0000256" key="1">
    <source>
        <dbReference type="ARBA" id="ARBA00004429"/>
    </source>
</evidence>
<comment type="subunit">
    <text evidence="7">The complex comprises the extracytoplasmic solute receptor protein and the two transmembrane proteins.</text>
</comment>
<name>A0A0D7F539_RHOPL</name>
<evidence type="ECO:0000256" key="6">
    <source>
        <dbReference type="ARBA" id="ARBA00023136"/>
    </source>
</evidence>
<evidence type="ECO:0000313" key="9">
    <source>
        <dbReference type="EMBL" id="KIZ46847.1"/>
    </source>
</evidence>
<dbReference type="PANTHER" id="PTHR33362:SF5">
    <property type="entry name" value="C4-DICARBOXYLATE TRAP TRANSPORTER LARGE PERMEASE PROTEIN DCTM"/>
    <property type="match status" value="1"/>
</dbReference>
<evidence type="ECO:0000256" key="2">
    <source>
        <dbReference type="ARBA" id="ARBA00022475"/>
    </source>
</evidence>
<dbReference type="PANTHER" id="PTHR33362">
    <property type="entry name" value="SIALIC ACID TRAP TRANSPORTER PERMEASE PROTEIN SIAT-RELATED"/>
    <property type="match status" value="1"/>
</dbReference>
<dbReference type="AlphaFoldDB" id="A0A0D7F539"/>
<feature type="transmembrane region" description="Helical" evidence="7">
    <location>
        <begin position="224"/>
        <end position="243"/>
    </location>
</feature>
<feature type="transmembrane region" description="Helical" evidence="7">
    <location>
        <begin position="321"/>
        <end position="338"/>
    </location>
</feature>
<comment type="function">
    <text evidence="7">Part of the tripartite ATP-independent periplasmic (TRAP) transport system.</text>
</comment>
<evidence type="ECO:0000313" key="10">
    <source>
        <dbReference type="Proteomes" id="UP000032515"/>
    </source>
</evidence>
<reference evidence="9 10" key="1">
    <citation type="submission" date="2014-11" db="EMBL/GenBank/DDBJ databases">
        <title>Genomics and ecophysiology of heterotrophic nitrogen fixing bacteria isolated from estuarine surface water.</title>
        <authorList>
            <person name="Bentzon-Tilia M."/>
            <person name="Severin I."/>
            <person name="Hansen L.H."/>
            <person name="Riemann L."/>
        </authorList>
    </citation>
    <scope>NUCLEOTIDE SEQUENCE [LARGE SCALE GENOMIC DNA]</scope>
    <source>
        <strain evidence="9 10">BAL398</strain>
    </source>
</reference>
<feature type="domain" description="TRAP C4-dicarboxylate transport system permease DctM subunit" evidence="8">
    <location>
        <begin position="11"/>
        <end position="426"/>
    </location>
</feature>
<feature type="transmembrane region" description="Helical" evidence="7">
    <location>
        <begin position="60"/>
        <end position="80"/>
    </location>
</feature>
<dbReference type="InterPro" id="IPR004681">
    <property type="entry name" value="TRAP_DctM"/>
</dbReference>
<feature type="transmembrane region" description="Helical" evidence="7">
    <location>
        <begin position="6"/>
        <end position="39"/>
    </location>
</feature>
<gene>
    <name evidence="9" type="ORF">OO17_06080</name>
</gene>
<keyword evidence="3 7" id="KW-0997">Cell inner membrane</keyword>
<dbReference type="GO" id="GO:0005886">
    <property type="term" value="C:plasma membrane"/>
    <property type="evidence" value="ECO:0007669"/>
    <property type="project" value="UniProtKB-SubCell"/>
</dbReference>
<proteinExistence type="inferred from homology"/>
<dbReference type="Pfam" id="PF06808">
    <property type="entry name" value="DctM"/>
    <property type="match status" value="1"/>
</dbReference>
<evidence type="ECO:0000256" key="5">
    <source>
        <dbReference type="ARBA" id="ARBA00022989"/>
    </source>
</evidence>
<dbReference type="PIRSF" id="PIRSF006066">
    <property type="entry name" value="HI0050"/>
    <property type="match status" value="1"/>
</dbReference>
<protein>
    <recommendedName>
        <fullName evidence="7">TRAP transporter large permease protein</fullName>
    </recommendedName>
</protein>
<keyword evidence="4 7" id="KW-0812">Transmembrane</keyword>
<keyword evidence="7" id="KW-0813">Transport</keyword>
<accession>A0A0D7F539</accession>
<dbReference type="GO" id="GO:0022857">
    <property type="term" value="F:transmembrane transporter activity"/>
    <property type="evidence" value="ECO:0007669"/>
    <property type="project" value="UniProtKB-UniRule"/>
</dbReference>
<feature type="transmembrane region" description="Helical" evidence="7">
    <location>
        <begin position="173"/>
        <end position="197"/>
    </location>
</feature>
<evidence type="ECO:0000256" key="4">
    <source>
        <dbReference type="ARBA" id="ARBA00022692"/>
    </source>
</evidence>
<comment type="caution">
    <text evidence="9">The sequence shown here is derived from an EMBL/GenBank/DDBJ whole genome shotgun (WGS) entry which is preliminary data.</text>
</comment>
<feature type="transmembrane region" description="Helical" evidence="7">
    <location>
        <begin position="373"/>
        <end position="393"/>
    </location>
</feature>
<dbReference type="EMBL" id="JXXE01000117">
    <property type="protein sequence ID" value="KIZ46847.1"/>
    <property type="molecule type" value="Genomic_DNA"/>
</dbReference>
<keyword evidence="5 7" id="KW-1133">Transmembrane helix</keyword>
<dbReference type="PATRIC" id="fig|1076.23.peg.367"/>
<organism evidence="9 10">
    <name type="scientific">Rhodopseudomonas palustris</name>
    <dbReference type="NCBI Taxonomy" id="1076"/>
    <lineage>
        <taxon>Bacteria</taxon>
        <taxon>Pseudomonadati</taxon>
        <taxon>Pseudomonadota</taxon>
        <taxon>Alphaproteobacteria</taxon>
        <taxon>Hyphomicrobiales</taxon>
        <taxon>Nitrobacteraceae</taxon>
        <taxon>Rhodopseudomonas</taxon>
    </lineage>
</organism>